<reference evidence="2" key="3">
    <citation type="submission" date="2020-12" db="UniProtKB">
        <authorList>
            <consortium name="EnsemblPlants"/>
        </authorList>
    </citation>
    <scope>IDENTIFICATION</scope>
</reference>
<sequence length="76" mass="8343">MKKWPDRIHCLSIGIILGAEKTSSAVQALRTLGQSGRTALGTWAMYRAEFRADGKDGHTGRAASWRMMTECGSTTR</sequence>
<keyword evidence="3" id="KW-1185">Reference proteome</keyword>
<dbReference type="AlphaFoldDB" id="A0A2K1IY39"/>
<evidence type="ECO:0000313" key="2">
    <source>
        <dbReference type="EnsemblPlants" id="PAC:32938719.CDS.1"/>
    </source>
</evidence>
<dbReference type="InParanoid" id="A0A2K1IY39"/>
<reference evidence="1 3" key="1">
    <citation type="journal article" date="2008" name="Science">
        <title>The Physcomitrella genome reveals evolutionary insights into the conquest of land by plants.</title>
        <authorList>
            <person name="Rensing S."/>
            <person name="Lang D."/>
            <person name="Zimmer A."/>
            <person name="Terry A."/>
            <person name="Salamov A."/>
            <person name="Shapiro H."/>
            <person name="Nishiyama T."/>
            <person name="Perroud P.-F."/>
            <person name="Lindquist E."/>
            <person name="Kamisugi Y."/>
            <person name="Tanahashi T."/>
            <person name="Sakakibara K."/>
            <person name="Fujita T."/>
            <person name="Oishi K."/>
            <person name="Shin-I T."/>
            <person name="Kuroki Y."/>
            <person name="Toyoda A."/>
            <person name="Suzuki Y."/>
            <person name="Hashimoto A."/>
            <person name="Yamaguchi K."/>
            <person name="Sugano A."/>
            <person name="Kohara Y."/>
            <person name="Fujiyama A."/>
            <person name="Anterola A."/>
            <person name="Aoki S."/>
            <person name="Ashton N."/>
            <person name="Barbazuk W.B."/>
            <person name="Barker E."/>
            <person name="Bennetzen J."/>
            <person name="Bezanilla M."/>
            <person name="Blankenship R."/>
            <person name="Cho S.H."/>
            <person name="Dutcher S."/>
            <person name="Estelle M."/>
            <person name="Fawcett J.A."/>
            <person name="Gundlach H."/>
            <person name="Hanada K."/>
            <person name="Heyl A."/>
            <person name="Hicks K.A."/>
            <person name="Hugh J."/>
            <person name="Lohr M."/>
            <person name="Mayer K."/>
            <person name="Melkozernov A."/>
            <person name="Murata T."/>
            <person name="Nelson D."/>
            <person name="Pils B."/>
            <person name="Prigge M."/>
            <person name="Reiss B."/>
            <person name="Renner T."/>
            <person name="Rombauts S."/>
            <person name="Rushton P."/>
            <person name="Sanderfoot A."/>
            <person name="Schween G."/>
            <person name="Shiu S.-H."/>
            <person name="Stueber K."/>
            <person name="Theodoulou F.L."/>
            <person name="Tu H."/>
            <person name="Van de Peer Y."/>
            <person name="Verrier P.J."/>
            <person name="Waters E."/>
            <person name="Wood A."/>
            <person name="Yang L."/>
            <person name="Cove D."/>
            <person name="Cuming A."/>
            <person name="Hasebe M."/>
            <person name="Lucas S."/>
            <person name="Mishler D.B."/>
            <person name="Reski R."/>
            <person name="Grigoriev I."/>
            <person name="Quatrano R.S."/>
            <person name="Boore J.L."/>
        </authorList>
    </citation>
    <scope>NUCLEOTIDE SEQUENCE [LARGE SCALE GENOMIC DNA]</scope>
    <source>
        <strain evidence="2 3">cv. Gransden 2004</strain>
    </source>
</reference>
<name>A0A2K1IY39_PHYPA</name>
<proteinExistence type="predicted"/>
<gene>
    <name evidence="1" type="ORF">PHYPA_023998</name>
</gene>
<dbReference type="Gramene" id="Pp3c19_11120V3.1">
    <property type="protein sequence ID" value="PAC:32938719.CDS.1"/>
    <property type="gene ID" value="Pp3c19_11120"/>
</dbReference>
<evidence type="ECO:0000313" key="1">
    <source>
        <dbReference type="EMBL" id="PNR34181.1"/>
    </source>
</evidence>
<reference evidence="1 3" key="2">
    <citation type="journal article" date="2018" name="Plant J.">
        <title>The Physcomitrella patens chromosome-scale assembly reveals moss genome structure and evolution.</title>
        <authorList>
            <person name="Lang D."/>
            <person name="Ullrich K.K."/>
            <person name="Murat F."/>
            <person name="Fuchs J."/>
            <person name="Jenkins J."/>
            <person name="Haas F.B."/>
            <person name="Piednoel M."/>
            <person name="Gundlach H."/>
            <person name="Van Bel M."/>
            <person name="Meyberg R."/>
            <person name="Vives C."/>
            <person name="Morata J."/>
            <person name="Symeonidi A."/>
            <person name="Hiss M."/>
            <person name="Muchero W."/>
            <person name="Kamisugi Y."/>
            <person name="Saleh O."/>
            <person name="Blanc G."/>
            <person name="Decker E.L."/>
            <person name="van Gessel N."/>
            <person name="Grimwood J."/>
            <person name="Hayes R.D."/>
            <person name="Graham S.W."/>
            <person name="Gunter L.E."/>
            <person name="McDaniel S.F."/>
            <person name="Hoernstein S.N.W."/>
            <person name="Larsson A."/>
            <person name="Li F.W."/>
            <person name="Perroud P.F."/>
            <person name="Phillips J."/>
            <person name="Ranjan P."/>
            <person name="Rokshar D.S."/>
            <person name="Rothfels C.J."/>
            <person name="Schneider L."/>
            <person name="Shu S."/>
            <person name="Stevenson D.W."/>
            <person name="Thummler F."/>
            <person name="Tillich M."/>
            <person name="Villarreal Aguilar J.C."/>
            <person name="Widiez T."/>
            <person name="Wong G.K."/>
            <person name="Wymore A."/>
            <person name="Zhang Y."/>
            <person name="Zimmer A.D."/>
            <person name="Quatrano R.S."/>
            <person name="Mayer K.F.X."/>
            <person name="Goodstein D."/>
            <person name="Casacuberta J.M."/>
            <person name="Vandepoele K."/>
            <person name="Reski R."/>
            <person name="Cuming A.C."/>
            <person name="Tuskan G.A."/>
            <person name="Maumus F."/>
            <person name="Salse J."/>
            <person name="Schmutz J."/>
            <person name="Rensing S.A."/>
        </authorList>
    </citation>
    <scope>NUCLEOTIDE SEQUENCE [LARGE SCALE GENOMIC DNA]</scope>
    <source>
        <strain evidence="2 3">cv. Gransden 2004</strain>
    </source>
</reference>
<evidence type="ECO:0000313" key="3">
    <source>
        <dbReference type="Proteomes" id="UP000006727"/>
    </source>
</evidence>
<dbReference type="EMBL" id="ABEU02000019">
    <property type="protein sequence ID" value="PNR34181.1"/>
    <property type="molecule type" value="Genomic_DNA"/>
</dbReference>
<organism evidence="1">
    <name type="scientific">Physcomitrium patens</name>
    <name type="common">Spreading-leaved earth moss</name>
    <name type="synonym">Physcomitrella patens</name>
    <dbReference type="NCBI Taxonomy" id="3218"/>
    <lineage>
        <taxon>Eukaryota</taxon>
        <taxon>Viridiplantae</taxon>
        <taxon>Streptophyta</taxon>
        <taxon>Embryophyta</taxon>
        <taxon>Bryophyta</taxon>
        <taxon>Bryophytina</taxon>
        <taxon>Bryopsida</taxon>
        <taxon>Funariidae</taxon>
        <taxon>Funariales</taxon>
        <taxon>Funariaceae</taxon>
        <taxon>Physcomitrium</taxon>
    </lineage>
</organism>
<protein>
    <submittedName>
        <fullName evidence="1 2">Uncharacterized protein</fullName>
    </submittedName>
</protein>
<dbReference type="Proteomes" id="UP000006727">
    <property type="component" value="Chromosome 19"/>
</dbReference>
<dbReference type="PaxDb" id="3218-PP1S449_5V6.1"/>
<accession>A0A2K1IY39</accession>
<dbReference type="EnsemblPlants" id="Pp3c19_11120V3.1">
    <property type="protein sequence ID" value="PAC:32938719.CDS.1"/>
    <property type="gene ID" value="Pp3c19_11120"/>
</dbReference>